<comment type="caution">
    <text evidence="1">The sequence shown here is derived from an EMBL/GenBank/DDBJ whole genome shotgun (WGS) entry which is preliminary data.</text>
</comment>
<gene>
    <name evidence="1" type="ORF">H6G24_20925</name>
</gene>
<evidence type="ECO:0000313" key="2">
    <source>
        <dbReference type="Proteomes" id="UP000658514"/>
    </source>
</evidence>
<keyword evidence="2" id="KW-1185">Reference proteome</keyword>
<protein>
    <submittedName>
        <fullName evidence="1">Uncharacterized protein</fullName>
    </submittedName>
</protein>
<organism evidence="1 2">
    <name type="scientific">Calothrix parietina FACHB-288</name>
    <dbReference type="NCBI Taxonomy" id="2692896"/>
    <lineage>
        <taxon>Bacteria</taxon>
        <taxon>Bacillati</taxon>
        <taxon>Cyanobacteriota</taxon>
        <taxon>Cyanophyceae</taxon>
        <taxon>Nostocales</taxon>
        <taxon>Calotrichaceae</taxon>
        <taxon>Calothrix</taxon>
    </lineage>
</organism>
<evidence type="ECO:0000313" key="1">
    <source>
        <dbReference type="EMBL" id="MBD2197943.1"/>
    </source>
</evidence>
<proteinExistence type="predicted"/>
<dbReference type="RefSeq" id="WP_190546071.1">
    <property type="nucleotide sequence ID" value="NZ_CAWPNO010000067.1"/>
</dbReference>
<name>A0ABR8ADD6_9CYAN</name>
<reference evidence="1 2" key="1">
    <citation type="journal article" date="2020" name="ISME J.">
        <title>Comparative genomics reveals insights into cyanobacterial evolution and habitat adaptation.</title>
        <authorList>
            <person name="Chen M.Y."/>
            <person name="Teng W.K."/>
            <person name="Zhao L."/>
            <person name="Hu C.X."/>
            <person name="Zhou Y.K."/>
            <person name="Han B.P."/>
            <person name="Song L.R."/>
            <person name="Shu W.S."/>
        </authorList>
    </citation>
    <scope>NUCLEOTIDE SEQUENCE [LARGE SCALE GENOMIC DNA]</scope>
    <source>
        <strain evidence="1 2">FACHB-288</strain>
    </source>
</reference>
<dbReference type="Proteomes" id="UP000658514">
    <property type="component" value="Unassembled WGS sequence"/>
</dbReference>
<sequence>MRIVELDTVFVVNGRLAVKLITFARLIHYSEKYLLQLIKKLLKKRIKIAFKWKRNWYIFLPSTSIKSIIQNRDNTITDSGNDGDSAITPSGNSINTDWSAAIDELPPAVNTVLERTSFSTTVVNNRLVIPTPSSELLSLTLTPKTVTQFIPPNLGMFPAMTDYKYGYYIYYDEDKMSTFDPGTSGTLKSTQLPAAFFEICRALDAAENSRNGANPGLTPRRNISTTVSFDTGTIAVAATLPVTTSIGAGGAIDIVVSDYLGSTYSTFANGGGDLASDTLPEALLEMASLLAAAEKAVTPAENQPNNIQIQFDLETGSATISGNLPFTTSAATNGDVTVHAIDYL</sequence>
<dbReference type="EMBL" id="JACJQH010000034">
    <property type="protein sequence ID" value="MBD2197943.1"/>
    <property type="molecule type" value="Genomic_DNA"/>
</dbReference>
<accession>A0ABR8ADD6</accession>